<reference evidence="1" key="1">
    <citation type="submission" date="2020-02" db="EMBL/GenBank/DDBJ databases">
        <authorList>
            <person name="Meier V. D."/>
        </authorList>
    </citation>
    <scope>NUCLEOTIDE SEQUENCE</scope>
    <source>
        <strain evidence="1">AVDCRST_MAG38</strain>
    </source>
</reference>
<dbReference type="AlphaFoldDB" id="A0A6J4RCT2"/>
<dbReference type="EMBL" id="CADCVJ010000087">
    <property type="protein sequence ID" value="CAA9470528.1"/>
    <property type="molecule type" value="Genomic_DNA"/>
</dbReference>
<gene>
    <name evidence="1" type="ORF">AVDCRST_MAG38-1261</name>
</gene>
<protein>
    <submittedName>
        <fullName evidence="1">Uncharacterized protein</fullName>
    </submittedName>
</protein>
<organism evidence="1">
    <name type="scientific">uncultured Solirubrobacteraceae bacterium</name>
    <dbReference type="NCBI Taxonomy" id="1162706"/>
    <lineage>
        <taxon>Bacteria</taxon>
        <taxon>Bacillati</taxon>
        <taxon>Actinomycetota</taxon>
        <taxon>Thermoleophilia</taxon>
        <taxon>Solirubrobacterales</taxon>
        <taxon>Solirubrobacteraceae</taxon>
        <taxon>environmental samples</taxon>
    </lineage>
</organism>
<accession>A0A6J4RCT2</accession>
<proteinExistence type="predicted"/>
<sequence>MSRLIRMDRTGHTTVAEWTLDDPESVEAAVTAFREQLESGHLAMVSRGEGHAEHVRELPLDADLVILRRPIAGG</sequence>
<evidence type="ECO:0000313" key="1">
    <source>
        <dbReference type="EMBL" id="CAA9470528.1"/>
    </source>
</evidence>
<name>A0A6J4RCT2_9ACTN</name>